<dbReference type="EMBL" id="PFIC01000204">
    <property type="protein sequence ID" value="PIX16558.1"/>
    <property type="molecule type" value="Genomic_DNA"/>
</dbReference>
<sequence length="2188" mass="230176">GSCITIVGTGYGSNENITINFGKTTPIKTPVADVKGDFTIIFTVDTQIYGTKTVTVTGTDTQQVVNRYYKIMPEVVSLTPSFGTVGVNVTVYMTGYGEAEQIWLHFGTDSYYKNSAYNTSIDGTMTVEFVVNTQPYGSTTLTGMGTDTLCSAYNFYDIKSKIITVAPTTGSVGTIVTVSGNGYGANSNIRLQFGNTGTITYTTSVAEGSFTCTWTVDTQAQGITTITAFDTNRPEANASGTFTIIANITGIVPTTGTVGSSVTVYGNGYGATENVRIIFGKNLSIATVKAAEMGTIAAIFTIDAQTYATKIVTGNGLRTNQQASIDYFIKPHITHVLPDNGTVGTHITVRGDGYSPTVALWIDFGGRVYPYNIADTQTTPDGTWTVEFDIDTQPGGTTTIRAHDYYTVATTATFYITAKIYSVTPASGTVGTGVTIWGNGYAATDTIQVNFGTTVSRAVVQTSGVVGSGVTGGAGGTFTVSFTIDTQIYGTTTIVASGSILNQATNTLTILPRIIQVSPNHGTVGTFVTVSGNGYGHKERVDVNFGTIPTIAYATSEKYGSWTVVFTIDHQPLGTKTITGYGLTTGINASETFIIHPKVEFVSPNHGTVGSSVFVEGDGYTAYEGIRINFGTSKTVYTHADKYGSFSTTFTVDTQGWGVTTILATGTSSGTSSVNIYTIETKITQVSPTFGTVTTMITVKGNGFKINELIRIDFGNTQSITGTYADNIGSFTTVFTVNTQTYGTKTIRATGVVSNQPADDFYKIIARVWEVSPNTGTVGRMITVRGDGYCATETIGIQFGTEINVAPQYQVSEDLNTTNTDANGAFMVTFAIPTQPAGTSTVLARSWRTNLQQQAVNYLKVVGHIVNVTPLSGPVARTQVIVNGNGFGTEELVQIDFGSTVSITAVEADIHGVFEASFTVDTQPVGRTTIVATGRTSGTTDDDVFYITTGVTSISPTTGTVGMNVYIEGTGYQADEIVLVDFGDDVAVATATAIENGIFTANFTITSQAWGDVIVMAQGVDSGASGTIMFKMNVNLIITPTAGTVGSTVYLTCTGYGNSEGVKIEFGTTYPMLSGSATTQGVFMAQFTINEQVVGPTSITAQGVTVKALFTQIFTIKPEIWVDPLDGTVGTIITVCGTGYGADEDVRVDFGQTKTINVSRTDVCGTFSVTFTIDTQPIGPTTVICTGLNSGTSTDAIVTIKREITGVYPTFGSVGAIIMIAGTGYDAGEPIRIGFGTTGSITTTYASPMGSFSITFTIDTQFTGTKTITAYGLQSHAEYYGYCRVMPKITLVSPSSGTIGTPVYVTGNGYGNGEQVKLDFGTIMSKASSWIATNVGVFSGWFNADDPQSYGTTTVVVTGLTSGVGTISYFFIGVKLTDVVPASGTVGQVVTVYGTGYNPSGNIHITFGNSPTAATTITDGAGSFIVPVTVDVQAFGTTTVLATGVDIGASSAFSKFFIIKSNIIYYSPSEGSVGTVVTIISDGYGSSELVVIEYGMNPTLTTTHASTNGSFTHVFTIDTQPYGSHTITVQGMDSKEVNYLKFKIIPRIILVSPSLGTVGTQIELRGNGYLANNKILVYFGTNEINRGVKTDIVVWTDSLRGSFTIYFTTGVRPAGTTTILARSEGYPGQRDMTTFFIIPAIIICTPTHGTVGTIISLEGNGYYATEQVRINFGTNGTIATVTTSGITQVPAKDCWVGGTFSVTFTIDTQPYGTTTILAIGLDSNLTAKEQVRIEPSIPFVIPSDGTVGSTVTVKGNGYGIFEGIVLDFGKHPDMTRTMTDIRGSWTAIFTVDTQPYGTTTIKAAGTGTSIISENTYIIITKLSLVTPTYGTVGTLISIYSNGYGNGETINVIFGTTPSRAIAQASTEGTFSATFTIDRQQLGITPLRVLGVTTGKEDTGWITINPAIPSVSPFTGTVGSYVTVIGDGYKANELIRVSLGNTVSISIVTTDVSGYFESIFTIDTQRYGTTTIVATGLDSGTISTNRLKITQEIIILSPDKGTVGTIVTLAASGYGANEILRVDFGTTGSITVAGANANGSFSTTWTIDTQAIGTTTVLVTGLTTGEKDIIYFNIRPRIRLVTPDSGSVGTTISLYGDGFGASENIGIDFGKTATIVQTSTNGQGVFSTAFTIDVQHKGTTTVLARGITSNEQAENECRIFAHITLLSPTVGTVGIWVTVEGDGYGEAEV</sequence>
<dbReference type="Gene3D" id="2.60.40.10">
    <property type="entry name" value="Immunoglobulins"/>
    <property type="match status" value="2"/>
</dbReference>
<dbReference type="Proteomes" id="UP000229297">
    <property type="component" value="Unassembled WGS sequence"/>
</dbReference>
<feature type="non-terminal residue" evidence="1">
    <location>
        <position position="2188"/>
    </location>
</feature>
<gene>
    <name evidence="1" type="ORF">COZ71_07425</name>
</gene>
<evidence type="ECO:0000313" key="2">
    <source>
        <dbReference type="Proteomes" id="UP000229297"/>
    </source>
</evidence>
<name>A0A2M7JAZ0_9BACT</name>
<proteinExistence type="predicted"/>
<comment type="caution">
    <text evidence="1">The sequence shown here is derived from an EMBL/GenBank/DDBJ whole genome shotgun (WGS) entry which is preliminary data.</text>
</comment>
<accession>A0A2M7JAZ0</accession>
<reference evidence="2" key="1">
    <citation type="submission" date="2017-09" db="EMBL/GenBank/DDBJ databases">
        <title>Depth-based differentiation of microbial function through sediment-hosted aquifers and enrichment of novel symbionts in the deep terrestrial subsurface.</title>
        <authorList>
            <person name="Probst A.J."/>
            <person name="Ladd B."/>
            <person name="Jarett J.K."/>
            <person name="Geller-Mcgrath D.E."/>
            <person name="Sieber C.M.K."/>
            <person name="Emerson J.B."/>
            <person name="Anantharaman K."/>
            <person name="Thomas B.C."/>
            <person name="Malmstrom R."/>
            <person name="Stieglmeier M."/>
            <person name="Klingl A."/>
            <person name="Woyke T."/>
            <person name="Ryan C.M."/>
            <person name="Banfield J.F."/>
        </authorList>
    </citation>
    <scope>NUCLEOTIDE SEQUENCE [LARGE SCALE GENOMIC DNA]</scope>
</reference>
<evidence type="ECO:0008006" key="3">
    <source>
        <dbReference type="Google" id="ProtNLM"/>
    </source>
</evidence>
<evidence type="ECO:0000313" key="1">
    <source>
        <dbReference type="EMBL" id="PIX16558.1"/>
    </source>
</evidence>
<feature type="non-terminal residue" evidence="1">
    <location>
        <position position="1"/>
    </location>
</feature>
<organism evidence="1 2">
    <name type="scientific">Candidatus Desantisbacteria bacterium CG_4_8_14_3_um_filter_40_12</name>
    <dbReference type="NCBI Taxonomy" id="1974545"/>
    <lineage>
        <taxon>Bacteria</taxon>
        <taxon>Candidatus Desantisiibacteriota</taxon>
    </lineage>
</organism>
<protein>
    <recommendedName>
        <fullName evidence="3">IPT/TIG domain-containing protein</fullName>
    </recommendedName>
</protein>
<dbReference type="InterPro" id="IPR013783">
    <property type="entry name" value="Ig-like_fold"/>
</dbReference>